<dbReference type="SFLD" id="SFLDS00003">
    <property type="entry name" value="Haloacid_Dehalogenase"/>
    <property type="match status" value="1"/>
</dbReference>
<dbReference type="EMBL" id="JAKIKT010000001">
    <property type="protein sequence ID" value="MCL2912345.1"/>
    <property type="molecule type" value="Genomic_DNA"/>
</dbReference>
<dbReference type="SFLD" id="SFLDG01129">
    <property type="entry name" value="C1.5:_HAD__Beta-PGM__Phosphata"/>
    <property type="match status" value="1"/>
</dbReference>
<keyword evidence="2" id="KW-1185">Reference proteome</keyword>
<organism evidence="1 2">
    <name type="scientific">Shewanella corallii</name>
    <dbReference type="NCBI Taxonomy" id="560080"/>
    <lineage>
        <taxon>Bacteria</taxon>
        <taxon>Pseudomonadati</taxon>
        <taxon>Pseudomonadota</taxon>
        <taxon>Gammaproteobacteria</taxon>
        <taxon>Alteromonadales</taxon>
        <taxon>Shewanellaceae</taxon>
        <taxon>Shewanella</taxon>
    </lineage>
</organism>
<dbReference type="PANTHER" id="PTHR43885">
    <property type="entry name" value="HALOACID DEHALOGENASE-LIKE HYDROLASE"/>
    <property type="match status" value="1"/>
</dbReference>
<evidence type="ECO:0000313" key="2">
    <source>
        <dbReference type="Proteomes" id="UP001202831"/>
    </source>
</evidence>
<dbReference type="PANTHER" id="PTHR43885:SF1">
    <property type="entry name" value="SUPERFAMILY HYDROLASE, PUTATIVE (AFU_ORTHOLOGUE AFUA_4G13290)-RELATED"/>
    <property type="match status" value="1"/>
</dbReference>
<dbReference type="Pfam" id="PF00702">
    <property type="entry name" value="Hydrolase"/>
    <property type="match status" value="1"/>
</dbReference>
<dbReference type="NCBIfam" id="TIGR01549">
    <property type="entry name" value="HAD-SF-IA-v1"/>
    <property type="match status" value="1"/>
</dbReference>
<dbReference type="Proteomes" id="UP001202831">
    <property type="component" value="Unassembled WGS sequence"/>
</dbReference>
<dbReference type="SUPFAM" id="SSF56784">
    <property type="entry name" value="HAD-like"/>
    <property type="match status" value="1"/>
</dbReference>
<dbReference type="Gene3D" id="1.10.260.80">
    <property type="match status" value="1"/>
</dbReference>
<comment type="caution">
    <text evidence="1">The sequence shown here is derived from an EMBL/GenBank/DDBJ whole genome shotgun (WGS) entry which is preliminary data.</text>
</comment>
<dbReference type="CDD" id="cd07505">
    <property type="entry name" value="HAD_BPGM-like"/>
    <property type="match status" value="1"/>
</dbReference>
<dbReference type="InterPro" id="IPR023214">
    <property type="entry name" value="HAD_sf"/>
</dbReference>
<protein>
    <submittedName>
        <fullName evidence="1">HAD family hydrolase</fullName>
    </submittedName>
</protein>
<evidence type="ECO:0000313" key="1">
    <source>
        <dbReference type="EMBL" id="MCL2912345.1"/>
    </source>
</evidence>
<dbReference type="RefSeq" id="WP_249247127.1">
    <property type="nucleotide sequence ID" value="NZ_JAKIKT010000001.1"/>
</dbReference>
<keyword evidence="1" id="KW-0378">Hydrolase</keyword>
<name>A0ABT0N1U3_9GAMM</name>
<reference evidence="1 2" key="1">
    <citation type="submission" date="2022-01" db="EMBL/GenBank/DDBJ databases">
        <title>Whole genome-based taxonomy of the Shewanellaceae.</title>
        <authorList>
            <person name="Martin-Rodriguez A.J."/>
        </authorList>
    </citation>
    <scope>NUCLEOTIDE SEQUENCE [LARGE SCALE GENOMIC DNA]</scope>
    <source>
        <strain evidence="1 2">DSM 21332</strain>
    </source>
</reference>
<gene>
    <name evidence="1" type="ORF">L2725_00865</name>
</gene>
<dbReference type="GO" id="GO:0016787">
    <property type="term" value="F:hydrolase activity"/>
    <property type="evidence" value="ECO:0007669"/>
    <property type="project" value="UniProtKB-KW"/>
</dbReference>
<dbReference type="InterPro" id="IPR006439">
    <property type="entry name" value="HAD-SF_hydro_IA"/>
</dbReference>
<proteinExistence type="predicted"/>
<accession>A0ABT0N1U3</accession>
<dbReference type="InterPro" id="IPR036412">
    <property type="entry name" value="HAD-like_sf"/>
</dbReference>
<sequence length="207" mass="22430">MPLIKQKEVDLGRVKGVIFDLDGTLASSNPDFDSLCAELEICRGVDILKWLDDIECPDRKASANAVIHRYELESSARAEWIPGAQALVDYLDSAGLPTAILTRNIRQAAGVTLGRLGCSIPAVLTREDAPAKPSPEGVLMMCREWGIAPHECLYVGDYLFDLQTAANAGAISLLYNVQQPVPEYAAMADMVTDDYLALVEALKLAGH</sequence>
<dbReference type="Gene3D" id="3.40.50.1000">
    <property type="entry name" value="HAD superfamily/HAD-like"/>
    <property type="match status" value="1"/>
</dbReference>